<name>A0ABC9TWE1_CLOSY</name>
<evidence type="ECO:0000313" key="1">
    <source>
        <dbReference type="EMBL" id="ERI76047.1"/>
    </source>
</evidence>
<protein>
    <submittedName>
        <fullName evidence="1">Uncharacterized protein</fullName>
    </submittedName>
</protein>
<reference evidence="1 2" key="1">
    <citation type="submission" date="2013-07" db="EMBL/GenBank/DDBJ databases">
        <authorList>
            <person name="Weinstock G."/>
            <person name="Sodergren E."/>
            <person name="Wylie T."/>
            <person name="Fulton L."/>
            <person name="Fulton R."/>
            <person name="Fronick C."/>
            <person name="O'Laughlin M."/>
            <person name="Godfrey J."/>
            <person name="Miner T."/>
            <person name="Herter B."/>
            <person name="Appelbaum E."/>
            <person name="Cordes M."/>
            <person name="Lek S."/>
            <person name="Wollam A."/>
            <person name="Pepin K.H."/>
            <person name="Palsikar V.B."/>
            <person name="Mitreva M."/>
            <person name="Wilson R.K."/>
        </authorList>
    </citation>
    <scope>NUCLEOTIDE SEQUENCE [LARGE SCALE GENOMIC DNA]</scope>
    <source>
        <strain evidence="1 2">ATCC 14940</strain>
    </source>
</reference>
<evidence type="ECO:0000313" key="2">
    <source>
        <dbReference type="Proteomes" id="UP000016491"/>
    </source>
</evidence>
<gene>
    <name evidence="1" type="ORF">CLOSYM_02845</name>
</gene>
<accession>A0ABC9TWE1</accession>
<sequence length="43" mass="4784">MTKNTSPGIYNDYCQVRVRLECAPENGFGGNLQTGSQYRQTEG</sequence>
<dbReference type="AlphaFoldDB" id="A0ABC9TWE1"/>
<dbReference type="Proteomes" id="UP000016491">
    <property type="component" value="Unassembled WGS sequence"/>
</dbReference>
<comment type="caution">
    <text evidence="1">The sequence shown here is derived from an EMBL/GenBank/DDBJ whole genome shotgun (WGS) entry which is preliminary data.</text>
</comment>
<dbReference type="EMBL" id="AWSU01000223">
    <property type="protein sequence ID" value="ERI76047.1"/>
    <property type="molecule type" value="Genomic_DNA"/>
</dbReference>
<organism evidence="1 2">
    <name type="scientific">[Clostridium] symbiosum ATCC 14940</name>
    <dbReference type="NCBI Taxonomy" id="411472"/>
    <lineage>
        <taxon>Bacteria</taxon>
        <taxon>Bacillati</taxon>
        <taxon>Bacillota</taxon>
        <taxon>Clostridia</taxon>
        <taxon>Lachnospirales</taxon>
        <taxon>Lachnospiraceae</taxon>
        <taxon>Otoolea</taxon>
    </lineage>
</organism>
<proteinExistence type="predicted"/>